<evidence type="ECO:0000256" key="1">
    <source>
        <dbReference type="ARBA" id="ARBA00004323"/>
    </source>
</evidence>
<keyword evidence="4" id="KW-0812">Transmembrane</keyword>
<dbReference type="GO" id="GO:0071555">
    <property type="term" value="P:cell wall organization"/>
    <property type="evidence" value="ECO:0007669"/>
    <property type="project" value="UniProtKB-KW"/>
</dbReference>
<reference evidence="12 13" key="1">
    <citation type="submission" date="2024-09" db="EMBL/GenBank/DDBJ databases">
        <title>Chromosome-scale assembly of Riccia fluitans.</title>
        <authorList>
            <person name="Paukszto L."/>
            <person name="Sawicki J."/>
            <person name="Karawczyk K."/>
            <person name="Piernik-Szablinska J."/>
            <person name="Szczecinska M."/>
            <person name="Mazdziarz M."/>
        </authorList>
    </citation>
    <scope>NUCLEOTIDE SEQUENCE [LARGE SCALE GENOMIC DNA]</scope>
    <source>
        <strain evidence="12">Rf_01</strain>
        <tissue evidence="12">Aerial parts of the thallus</tissue>
    </source>
</reference>
<accession>A0ABD1YXL0</accession>
<dbReference type="PANTHER" id="PTHR10896">
    <property type="entry name" value="GALACTOSYLGALACTOSYLXYLOSYLPROTEIN 3-BETA-GLUCURONOSYLTRANSFERASE BETA-1,3-GLUCURONYLTRANSFERASE"/>
    <property type="match status" value="1"/>
</dbReference>
<feature type="compositionally biased region" description="Pro residues" evidence="11">
    <location>
        <begin position="455"/>
        <end position="468"/>
    </location>
</feature>
<evidence type="ECO:0000313" key="12">
    <source>
        <dbReference type="EMBL" id="KAL2635443.1"/>
    </source>
</evidence>
<dbReference type="InterPro" id="IPR005027">
    <property type="entry name" value="Glyco_trans_43"/>
</dbReference>
<sequence>MKFAGQRLSPGHRAGRKGNSPEKSTDATLRSASSVFRLLLHSFFCIVSLLLGFRLSRESLMLAVSVRNSVNDLGSSTMPAFQSEFPVAFPMAINHTHVKLVQEEFPSDLDPVKQILDEGEKSSRVSVGRHQILIRELPYPDPAEVMKAHLILARVQQEQRRIYGQVERRQPLIVITPTYRRAFQMLHLSSLKHTLMLVHAQLTWIVIEAGGRSTETAAIISDSGFKVYHLHLAQPMPPEWSKRLHMEALLRLRGLRFIREKKLDGVVIFADESNSHRVELFDEAQRVQWFGALSIGLLMPPKRYERGKSPLRWDILDFKARPLFLPVQGPACNESGYLVGWYYEYGSLAPKGNGSRTSGGFEWAGFAFNAAVLYDSVNKPSWIRDWDEWANEDDELRSPTVMVSDEKFIEPLGDCGRNVLVWWARSEARSDSKYPEGWVLSEQLEVVVPAKRTPWPDPPPPVAPPPPAAINASLGQGSHEKKRQGKRRNQVKRNSKKQDP</sequence>
<protein>
    <recommendedName>
        <fullName evidence="10">Glycosyltransferases</fullName>
        <ecNumber evidence="10">2.4.-.-</ecNumber>
    </recommendedName>
</protein>
<dbReference type="AlphaFoldDB" id="A0ABD1YXL0"/>
<evidence type="ECO:0000256" key="3">
    <source>
        <dbReference type="ARBA" id="ARBA00022679"/>
    </source>
</evidence>
<name>A0ABD1YXL0_9MARC</name>
<dbReference type="GO" id="GO:0016740">
    <property type="term" value="F:transferase activity"/>
    <property type="evidence" value="ECO:0007669"/>
    <property type="project" value="UniProtKB-KW"/>
</dbReference>
<dbReference type="Gene3D" id="3.90.550.10">
    <property type="entry name" value="Spore Coat Polysaccharide Biosynthesis Protein SpsA, Chain A"/>
    <property type="match status" value="1"/>
</dbReference>
<keyword evidence="10" id="KW-0961">Cell wall biogenesis/degradation</keyword>
<keyword evidence="10" id="KW-0333">Golgi apparatus</keyword>
<proteinExistence type="inferred from homology"/>
<evidence type="ECO:0000256" key="5">
    <source>
        <dbReference type="ARBA" id="ARBA00022968"/>
    </source>
</evidence>
<comment type="function">
    <text evidence="10">Involved in the synthesis of glucuronoxylan hemicellulose in secondary cell walls.</text>
</comment>
<feature type="compositionally biased region" description="Basic residues" evidence="11">
    <location>
        <begin position="480"/>
        <end position="500"/>
    </location>
</feature>
<dbReference type="GO" id="GO:0000139">
    <property type="term" value="C:Golgi membrane"/>
    <property type="evidence" value="ECO:0007669"/>
    <property type="project" value="UniProtKB-SubCell"/>
</dbReference>
<feature type="region of interest" description="Disordered" evidence="11">
    <location>
        <begin position="1"/>
        <end position="26"/>
    </location>
</feature>
<organism evidence="12 13">
    <name type="scientific">Riccia fluitans</name>
    <dbReference type="NCBI Taxonomy" id="41844"/>
    <lineage>
        <taxon>Eukaryota</taxon>
        <taxon>Viridiplantae</taxon>
        <taxon>Streptophyta</taxon>
        <taxon>Embryophyta</taxon>
        <taxon>Marchantiophyta</taxon>
        <taxon>Marchantiopsida</taxon>
        <taxon>Marchantiidae</taxon>
        <taxon>Marchantiales</taxon>
        <taxon>Ricciaceae</taxon>
        <taxon>Riccia</taxon>
    </lineage>
</organism>
<comment type="caution">
    <text evidence="12">The sequence shown here is derived from an EMBL/GenBank/DDBJ whole genome shotgun (WGS) entry which is preliminary data.</text>
</comment>
<evidence type="ECO:0000256" key="10">
    <source>
        <dbReference type="RuleBase" id="RU363127"/>
    </source>
</evidence>
<gene>
    <name evidence="12" type="ORF">R1flu_006922</name>
</gene>
<feature type="region of interest" description="Disordered" evidence="11">
    <location>
        <begin position="451"/>
        <end position="500"/>
    </location>
</feature>
<evidence type="ECO:0000256" key="7">
    <source>
        <dbReference type="ARBA" id="ARBA00023136"/>
    </source>
</evidence>
<dbReference type="Proteomes" id="UP001605036">
    <property type="component" value="Unassembled WGS sequence"/>
</dbReference>
<dbReference type="EC" id="2.4.-.-" evidence="10"/>
<evidence type="ECO:0000256" key="2">
    <source>
        <dbReference type="ARBA" id="ARBA00007706"/>
    </source>
</evidence>
<dbReference type="SUPFAM" id="SSF53448">
    <property type="entry name" value="Nucleotide-diphospho-sugar transferases"/>
    <property type="match status" value="1"/>
</dbReference>
<evidence type="ECO:0000256" key="11">
    <source>
        <dbReference type="SAM" id="MobiDB-lite"/>
    </source>
</evidence>
<comment type="similarity">
    <text evidence="2 10">Belongs to the glycosyltransferase 43 family.</text>
</comment>
<keyword evidence="3 10" id="KW-0808">Transferase</keyword>
<keyword evidence="5 10" id="KW-0735">Signal-anchor</keyword>
<evidence type="ECO:0000256" key="8">
    <source>
        <dbReference type="ARBA" id="ARBA00023180"/>
    </source>
</evidence>
<evidence type="ECO:0000313" key="13">
    <source>
        <dbReference type="Proteomes" id="UP001605036"/>
    </source>
</evidence>
<dbReference type="Pfam" id="PF03360">
    <property type="entry name" value="Glyco_transf_43"/>
    <property type="match status" value="1"/>
</dbReference>
<dbReference type="InterPro" id="IPR029044">
    <property type="entry name" value="Nucleotide-diphossugar_trans"/>
</dbReference>
<feature type="site" description="Interaction with galactose moiety of substrate glycoprotein" evidence="9">
    <location>
        <position position="305"/>
    </location>
</feature>
<dbReference type="PANTHER" id="PTHR10896:SF17">
    <property type="entry name" value="BETA-1,4-XYLOSYLTRANSFERASE IRX14H-RELATED"/>
    <property type="match status" value="1"/>
</dbReference>
<keyword evidence="8" id="KW-0325">Glycoprotein</keyword>
<comment type="subcellular location">
    <subcellularLocation>
        <location evidence="1 10">Golgi apparatus membrane</location>
        <topology evidence="1 10">Single-pass type II membrane protein</topology>
    </subcellularLocation>
</comment>
<keyword evidence="13" id="KW-1185">Reference proteome</keyword>
<keyword evidence="7" id="KW-0472">Membrane</keyword>
<evidence type="ECO:0000256" key="9">
    <source>
        <dbReference type="PIRSR" id="PIRSR605027-4"/>
    </source>
</evidence>
<evidence type="ECO:0000256" key="4">
    <source>
        <dbReference type="ARBA" id="ARBA00022692"/>
    </source>
</evidence>
<keyword evidence="6" id="KW-1133">Transmembrane helix</keyword>
<dbReference type="EMBL" id="JBHFFA010000003">
    <property type="protein sequence ID" value="KAL2635443.1"/>
    <property type="molecule type" value="Genomic_DNA"/>
</dbReference>
<evidence type="ECO:0000256" key="6">
    <source>
        <dbReference type="ARBA" id="ARBA00022989"/>
    </source>
</evidence>